<evidence type="ECO:0000313" key="1">
    <source>
        <dbReference type="EMBL" id="KAI4869866.1"/>
    </source>
</evidence>
<dbReference type="Proteomes" id="UP001497700">
    <property type="component" value="Unassembled WGS sequence"/>
</dbReference>
<reference evidence="1 2" key="1">
    <citation type="journal article" date="2022" name="New Phytol.">
        <title>Ecological generalism drives hyperdiversity of secondary metabolite gene clusters in xylarialean endophytes.</title>
        <authorList>
            <person name="Franco M.E.E."/>
            <person name="Wisecaver J.H."/>
            <person name="Arnold A.E."/>
            <person name="Ju Y.M."/>
            <person name="Slot J.C."/>
            <person name="Ahrendt S."/>
            <person name="Moore L.P."/>
            <person name="Eastman K.E."/>
            <person name="Scott K."/>
            <person name="Konkel Z."/>
            <person name="Mondo S.J."/>
            <person name="Kuo A."/>
            <person name="Hayes R.D."/>
            <person name="Haridas S."/>
            <person name="Andreopoulos B."/>
            <person name="Riley R."/>
            <person name="LaButti K."/>
            <person name="Pangilinan J."/>
            <person name="Lipzen A."/>
            <person name="Amirebrahimi M."/>
            <person name="Yan J."/>
            <person name="Adam C."/>
            <person name="Keymanesh K."/>
            <person name="Ng V."/>
            <person name="Louie K."/>
            <person name="Northen T."/>
            <person name="Drula E."/>
            <person name="Henrissat B."/>
            <person name="Hsieh H.M."/>
            <person name="Youens-Clark K."/>
            <person name="Lutzoni F."/>
            <person name="Miadlikowska J."/>
            <person name="Eastwood D.C."/>
            <person name="Hamelin R.C."/>
            <person name="Grigoriev I.V."/>
            <person name="U'Ren J.M."/>
        </authorList>
    </citation>
    <scope>NUCLEOTIDE SEQUENCE [LARGE SCALE GENOMIC DNA]</scope>
    <source>
        <strain evidence="1 2">CBS 119005</strain>
    </source>
</reference>
<comment type="caution">
    <text evidence="1">The sequence shown here is derived from an EMBL/GenBank/DDBJ whole genome shotgun (WGS) entry which is preliminary data.</text>
</comment>
<accession>A0ACB9ZE72</accession>
<keyword evidence="2" id="KW-1185">Reference proteome</keyword>
<organism evidence="1 2">
    <name type="scientific">Hypoxylon rubiginosum</name>
    <dbReference type="NCBI Taxonomy" id="110542"/>
    <lineage>
        <taxon>Eukaryota</taxon>
        <taxon>Fungi</taxon>
        <taxon>Dikarya</taxon>
        <taxon>Ascomycota</taxon>
        <taxon>Pezizomycotina</taxon>
        <taxon>Sordariomycetes</taxon>
        <taxon>Xylariomycetidae</taxon>
        <taxon>Xylariales</taxon>
        <taxon>Hypoxylaceae</taxon>
        <taxon>Hypoxylon</taxon>
    </lineage>
</organism>
<evidence type="ECO:0000313" key="2">
    <source>
        <dbReference type="Proteomes" id="UP001497700"/>
    </source>
</evidence>
<gene>
    <name evidence="1" type="ORF">F4820DRAFT_470737</name>
</gene>
<sequence length="326" mass="38149">MASVKDSPVTTHIPYQDLPAELKLNVWEELSMPRGVHHFHIDAGVYRFNNELTQDIIVKPIDKAKDTSVWRVRNRAKWVDACSWHALSKKLEAKPKTRQFWPRTKEIVAAGTQKIEEGTDVAIVDLENDLVCFTHKGMLLQTFFIKMFPWQEFHGVTRVALEFRTVLFNQKPYFCPCPEKPHKVLATCPDMLNCFFSYFEDLEVFYFVLKLTCATIMAPKPDVDRTGTRSAKKVLKSKAPRVSKKEYIPTYLARFRDIAHRESLETFEDLKYKYYEVRRQDTQGVFLKDDVWRSIDALQKLHHDRVKIKPHLTKKLAYKVLVIADI</sequence>
<protein>
    <submittedName>
        <fullName evidence="1">Uncharacterized protein</fullName>
    </submittedName>
</protein>
<name>A0ACB9ZE72_9PEZI</name>
<proteinExistence type="predicted"/>
<dbReference type="EMBL" id="MU393427">
    <property type="protein sequence ID" value="KAI4869866.1"/>
    <property type="molecule type" value="Genomic_DNA"/>
</dbReference>